<comment type="caution">
    <text evidence="1">The sequence shown here is derived from an EMBL/GenBank/DDBJ whole genome shotgun (WGS) entry which is preliminary data.</text>
</comment>
<evidence type="ECO:0000313" key="2">
    <source>
        <dbReference type="Proteomes" id="UP000529795"/>
    </source>
</evidence>
<name>A0A840FI37_9SPHN</name>
<reference evidence="1 2" key="1">
    <citation type="submission" date="2020-08" db="EMBL/GenBank/DDBJ databases">
        <title>Genomic Encyclopedia of Type Strains, Phase IV (KMG-IV): sequencing the most valuable type-strain genomes for metagenomic binning, comparative biology and taxonomic classification.</title>
        <authorList>
            <person name="Goeker M."/>
        </authorList>
    </citation>
    <scope>NUCLEOTIDE SEQUENCE [LARGE SCALE GENOMIC DNA]</scope>
    <source>
        <strain evidence="1 2">YC6723</strain>
    </source>
</reference>
<protein>
    <submittedName>
        <fullName evidence="1">Putative transcriptional regulator</fullName>
    </submittedName>
</protein>
<sequence length="88" mass="9687">MAAALSIDDDLHAQLVRAAEEAEISLETALYEAVTAYVDRANARASFDREALESLAEYERTGLHLTSDEMVAWLTGWEPGRPVPPCHT</sequence>
<dbReference type="EMBL" id="JACIEV010000011">
    <property type="protein sequence ID" value="MBB4155357.1"/>
    <property type="molecule type" value="Genomic_DNA"/>
</dbReference>
<dbReference type="Proteomes" id="UP000529795">
    <property type="component" value="Unassembled WGS sequence"/>
</dbReference>
<evidence type="ECO:0000313" key="1">
    <source>
        <dbReference type="EMBL" id="MBB4155357.1"/>
    </source>
</evidence>
<keyword evidence="2" id="KW-1185">Reference proteome</keyword>
<organism evidence="1 2">
    <name type="scientific">Sphingomonas jinjuensis</name>
    <dbReference type="NCBI Taxonomy" id="535907"/>
    <lineage>
        <taxon>Bacteria</taxon>
        <taxon>Pseudomonadati</taxon>
        <taxon>Pseudomonadota</taxon>
        <taxon>Alphaproteobacteria</taxon>
        <taxon>Sphingomonadales</taxon>
        <taxon>Sphingomonadaceae</taxon>
        <taxon>Sphingomonas</taxon>
    </lineage>
</organism>
<proteinExistence type="predicted"/>
<dbReference type="AlphaFoldDB" id="A0A840FI37"/>
<gene>
    <name evidence="1" type="ORF">GGQ80_003277</name>
</gene>
<accession>A0A840FI37</accession>
<dbReference type="RefSeq" id="WP_183986776.1">
    <property type="nucleotide sequence ID" value="NZ_JACIEV010000011.1"/>
</dbReference>